<accession>A0ABP2NJR2</accession>
<dbReference type="RefSeq" id="WP_008538602.1">
    <property type="nucleotide sequence ID" value="NZ_JH601090.1"/>
</dbReference>
<evidence type="ECO:0000259" key="1">
    <source>
        <dbReference type="PROSITE" id="PS50943"/>
    </source>
</evidence>
<evidence type="ECO:0000313" key="3">
    <source>
        <dbReference type="Proteomes" id="UP000005963"/>
    </source>
</evidence>
<dbReference type="Pfam" id="PF13443">
    <property type="entry name" value="HTH_26"/>
    <property type="match status" value="1"/>
</dbReference>
<dbReference type="PROSITE" id="PS50943">
    <property type="entry name" value="HTH_CROC1"/>
    <property type="match status" value="1"/>
</dbReference>
<dbReference type="CDD" id="cd00093">
    <property type="entry name" value="HTH_XRE"/>
    <property type="match status" value="1"/>
</dbReference>
<dbReference type="Gene3D" id="1.10.260.40">
    <property type="entry name" value="lambda repressor-like DNA-binding domains"/>
    <property type="match status" value="1"/>
</dbReference>
<dbReference type="Proteomes" id="UP000005963">
    <property type="component" value="Unassembled WGS sequence"/>
</dbReference>
<name>A0ABP2NJR2_9FIRM</name>
<dbReference type="GeneID" id="62778005"/>
<dbReference type="InterPro" id="IPR010982">
    <property type="entry name" value="Lambda_DNA-bd_dom_sf"/>
</dbReference>
<gene>
    <name evidence="2" type="ORF">HMPREF9454_01293</name>
</gene>
<protein>
    <recommendedName>
        <fullName evidence="1">HTH cro/C1-type domain-containing protein</fullName>
    </recommendedName>
</protein>
<sequence length="67" mass="7483">MKLDKSKLELAMADKCYSKTRLVANAGICYSSLIKLLNGRMKLTPQTLGKIAKTLEVKPKDLLKDED</sequence>
<dbReference type="SUPFAM" id="SSF47413">
    <property type="entry name" value="lambda repressor-like DNA-binding domains"/>
    <property type="match status" value="1"/>
</dbReference>
<feature type="domain" description="HTH cro/C1-type" evidence="1">
    <location>
        <begin position="31"/>
        <end position="62"/>
    </location>
</feature>
<dbReference type="EMBL" id="ADMB01000060">
    <property type="protein sequence ID" value="EHR37063.1"/>
    <property type="molecule type" value="Genomic_DNA"/>
</dbReference>
<proteinExistence type="predicted"/>
<organism evidence="2 3">
    <name type="scientific">Megamonas funiformis YIT 11815</name>
    <dbReference type="NCBI Taxonomy" id="742816"/>
    <lineage>
        <taxon>Bacteria</taxon>
        <taxon>Bacillati</taxon>
        <taxon>Bacillota</taxon>
        <taxon>Negativicutes</taxon>
        <taxon>Selenomonadales</taxon>
        <taxon>Selenomonadaceae</taxon>
        <taxon>Megamonas</taxon>
    </lineage>
</organism>
<reference evidence="2 3" key="1">
    <citation type="submission" date="2012-01" db="EMBL/GenBank/DDBJ databases">
        <title>The Genome Sequence of Megamonas funiformis YIT 11815.</title>
        <authorList>
            <consortium name="The Broad Institute Genome Sequencing Platform"/>
            <person name="Earl A."/>
            <person name="Ward D."/>
            <person name="Feldgarden M."/>
            <person name="Gevers D."/>
            <person name="Morotomi M."/>
            <person name="Young S.K."/>
            <person name="Zeng Q."/>
            <person name="Gargeya S."/>
            <person name="Fitzgerald M."/>
            <person name="Haas B."/>
            <person name="Abouelleil A."/>
            <person name="Alvarado L."/>
            <person name="Arachchi H.M."/>
            <person name="Berlin A."/>
            <person name="Chapman S.B."/>
            <person name="Gearin G."/>
            <person name="Goldberg J."/>
            <person name="Griggs A."/>
            <person name="Gujja S."/>
            <person name="Hansen M."/>
            <person name="Heiman D."/>
            <person name="Howarth C."/>
            <person name="Larimer J."/>
            <person name="Lui A."/>
            <person name="MacDonald P.J.P."/>
            <person name="McCowen C."/>
            <person name="Montmayeur A."/>
            <person name="Murphy C."/>
            <person name="Neiman D."/>
            <person name="Pearson M."/>
            <person name="Priest M."/>
            <person name="Roberts A."/>
            <person name="Saif S."/>
            <person name="Shea T."/>
            <person name="Sisk P."/>
            <person name="Stolte C."/>
            <person name="Sykes S."/>
            <person name="Wortman J."/>
            <person name="Nusbaum C."/>
            <person name="Birren B."/>
        </authorList>
    </citation>
    <scope>NUCLEOTIDE SEQUENCE [LARGE SCALE GENOMIC DNA]</scope>
    <source>
        <strain evidence="2 3">YIT 11815</strain>
    </source>
</reference>
<dbReference type="InterPro" id="IPR001387">
    <property type="entry name" value="Cro/C1-type_HTH"/>
</dbReference>
<comment type="caution">
    <text evidence="2">The sequence shown here is derived from an EMBL/GenBank/DDBJ whole genome shotgun (WGS) entry which is preliminary data.</text>
</comment>
<evidence type="ECO:0000313" key="2">
    <source>
        <dbReference type="EMBL" id="EHR37063.1"/>
    </source>
</evidence>
<keyword evidence="3" id="KW-1185">Reference proteome</keyword>